<feature type="domain" description="Amidase" evidence="1">
    <location>
        <begin position="24"/>
        <end position="428"/>
    </location>
</feature>
<protein>
    <submittedName>
        <fullName evidence="2">Amidase</fullName>
    </submittedName>
</protein>
<name>A0A2A4CQA8_9RHOB</name>
<dbReference type="EMBL" id="NTJD01000006">
    <property type="protein sequence ID" value="PCD76329.1"/>
    <property type="molecule type" value="Genomic_DNA"/>
</dbReference>
<dbReference type="OrthoDB" id="9811471at2"/>
<dbReference type="Proteomes" id="UP000243507">
    <property type="component" value="Unassembled WGS sequence"/>
</dbReference>
<proteinExistence type="predicted"/>
<keyword evidence="3" id="KW-1185">Reference proteome</keyword>
<accession>A0A2A4CQA8</accession>
<dbReference type="PANTHER" id="PTHR11895">
    <property type="entry name" value="TRANSAMIDASE"/>
    <property type="match status" value="1"/>
</dbReference>
<dbReference type="Pfam" id="PF01425">
    <property type="entry name" value="Amidase"/>
    <property type="match status" value="1"/>
</dbReference>
<dbReference type="Gene3D" id="3.90.1300.10">
    <property type="entry name" value="Amidase signature (AS) domain"/>
    <property type="match status" value="1"/>
</dbReference>
<evidence type="ECO:0000313" key="2">
    <source>
        <dbReference type="EMBL" id="PCD76329.1"/>
    </source>
</evidence>
<evidence type="ECO:0000313" key="3">
    <source>
        <dbReference type="Proteomes" id="UP000243507"/>
    </source>
</evidence>
<organism evidence="2 3">
    <name type="scientific">Pseudothioclava arenosa</name>
    <dbReference type="NCBI Taxonomy" id="1795308"/>
    <lineage>
        <taxon>Bacteria</taxon>
        <taxon>Pseudomonadati</taxon>
        <taxon>Pseudomonadota</taxon>
        <taxon>Alphaproteobacteria</taxon>
        <taxon>Rhodobacterales</taxon>
        <taxon>Paracoccaceae</taxon>
        <taxon>Pseudothioclava</taxon>
    </lineage>
</organism>
<dbReference type="InterPro" id="IPR023631">
    <property type="entry name" value="Amidase_dom"/>
</dbReference>
<dbReference type="SUPFAM" id="SSF75304">
    <property type="entry name" value="Amidase signature (AS) enzymes"/>
    <property type="match status" value="1"/>
</dbReference>
<dbReference type="PANTHER" id="PTHR11895:SF176">
    <property type="entry name" value="AMIDASE AMID-RELATED"/>
    <property type="match status" value="1"/>
</dbReference>
<sequence>MDACKLGAAEQGRLIAAGQLDPVELTEAYLEAADAEGARIYARLTPERARAEAEAARTRARQGVRRGPLDGVALSWKDLFDTAGVATESGSRLLEGRVPGRDAEVLEAAALAGTICLGKTHMTELAFSGLGVNPSTATPPNAHDPRLAPGGSSSGAALSVAKGLAAAAIGSDTGGSVRIPSAWNDLVGLKTTHGRLSLRGVVPLCKRFDTVGPLARNVEDCAHLLAAMEGRRCPDLRDATLAGVRLLVLEGLPFEGARAEPVAGFEAAVKLLEAAGARIERRALAMVTPALALSGVLFAPEAYGLWKDVIEAAPEKMYPLILERFRGGAQVLAADYVKAWDDLARFRAAWLEATAGFDAVLVPTAPILPPDATRLLTDRHYFETENLLALRNTRIANVLGLCALTLPTGVPMTGISLMAAPMAEDRLLRLGVAAEAALG</sequence>
<comment type="caution">
    <text evidence="2">The sequence shown here is derived from an EMBL/GenBank/DDBJ whole genome shotgun (WGS) entry which is preliminary data.</text>
</comment>
<gene>
    <name evidence="2" type="ORF">CLN94_09055</name>
</gene>
<dbReference type="GO" id="GO:0003824">
    <property type="term" value="F:catalytic activity"/>
    <property type="evidence" value="ECO:0007669"/>
    <property type="project" value="InterPro"/>
</dbReference>
<dbReference type="AlphaFoldDB" id="A0A2A4CQA8"/>
<reference evidence="2 3" key="1">
    <citation type="submission" date="2017-09" db="EMBL/GenBank/DDBJ databases">
        <title>A multilocus sequence analysis scheme for characterization of bacteria in the genus Thioclava.</title>
        <authorList>
            <person name="Liu Y."/>
            <person name="Shao Z."/>
        </authorList>
    </citation>
    <scope>NUCLEOTIDE SEQUENCE [LARGE SCALE GENOMIC DNA]</scope>
    <source>
        <strain evidence="2 3">CAU 1312</strain>
    </source>
</reference>
<dbReference type="RefSeq" id="WP_096433397.1">
    <property type="nucleotide sequence ID" value="NZ_NTJD01000006.1"/>
</dbReference>
<dbReference type="InterPro" id="IPR036928">
    <property type="entry name" value="AS_sf"/>
</dbReference>
<evidence type="ECO:0000259" key="1">
    <source>
        <dbReference type="Pfam" id="PF01425"/>
    </source>
</evidence>
<dbReference type="InterPro" id="IPR000120">
    <property type="entry name" value="Amidase"/>
</dbReference>